<dbReference type="InterPro" id="IPR032167">
    <property type="entry name" value="DUF5003"/>
</dbReference>
<dbReference type="Proteomes" id="UP001204548">
    <property type="component" value="Unassembled WGS sequence"/>
</dbReference>
<reference evidence="2 5" key="1">
    <citation type="submission" date="2015-09" db="EMBL/GenBank/DDBJ databases">
        <authorList>
            <consortium name="Pathogen Informatics"/>
        </authorList>
    </citation>
    <scope>NUCLEOTIDE SEQUENCE [LARGE SCALE GENOMIC DNA]</scope>
    <source>
        <strain evidence="2 5">2789STDY5834846</strain>
    </source>
</reference>
<organism evidence="2 5">
    <name type="scientific">Bacteroides faecis</name>
    <dbReference type="NCBI Taxonomy" id="674529"/>
    <lineage>
        <taxon>Bacteria</taxon>
        <taxon>Pseudomonadati</taxon>
        <taxon>Bacteroidota</taxon>
        <taxon>Bacteroidia</taxon>
        <taxon>Bacteroidales</taxon>
        <taxon>Bacteroidaceae</taxon>
        <taxon>Bacteroides</taxon>
    </lineage>
</organism>
<proteinExistence type="predicted"/>
<gene>
    <name evidence="2" type="ORF">ERS852461_02764</name>
    <name evidence="3" type="ORF">NXW97_11590</name>
    <name evidence="4" type="ORF">NXY30_14225</name>
</gene>
<sequence length="545" mass="61095">MKKNKFTLGWFFISLLMAFAVTACDDDDDNVANVSFPEKQTIGGVVSETKNLTFDAVADWTLTSSSTWCYFITEEIPATKAAEGVKEYSISGRAGKQTVTIGISDEGQDYDNATVASIIINMNGQEAVLAEVTRNAAGRTFKLYKKGEGDEWVEVSAEEGIEAGYSDFNTYKAIANFRFSATNRPEWLSIEGGSIVGSANQEVEFGIKVVENRPDFSKYAQVGNINFQDEEGKCVFTYSVNYKGMNPEAMNYEGPKPWNWEVSLDGKTFIQTNQGISGNSESNSYNKFVEFTIIAFNDEFYPIYVEEYADWQGNAGYEYFLADDEDAWMNLEVKDPKTGKARVTVHPLDPEESDIEERTGYVFVFPKALYDKIAEDPENEDFGLFVSNASSEEGIPAQKELRYEYTESNLLMNFIQKKQKESGGGEEEKAIEIISQHWESYGQTVECTEITGDEAEPYKSEWQAAKVFTVKASTCRSVRINVPFDVDSFAAELNKQDVTDTYCAATEDGTTTAIDLWNCQDIESELTVVIRDAMWQKVTVLLVRP</sequence>
<accession>A0A3E5G0D7</accession>
<feature type="signal peptide" evidence="1">
    <location>
        <begin position="1"/>
        <end position="23"/>
    </location>
</feature>
<dbReference type="Proteomes" id="UP001060104">
    <property type="component" value="Chromosome"/>
</dbReference>
<dbReference type="Proteomes" id="UP000095606">
    <property type="component" value="Unassembled WGS sequence"/>
</dbReference>
<evidence type="ECO:0000313" key="6">
    <source>
        <dbReference type="Proteomes" id="UP001060104"/>
    </source>
</evidence>
<dbReference type="AlphaFoldDB" id="A0A174P2E8"/>
<evidence type="ECO:0000313" key="5">
    <source>
        <dbReference type="Proteomes" id="UP000095606"/>
    </source>
</evidence>
<dbReference type="EMBL" id="JANUTS010000001">
    <property type="protein sequence ID" value="MCS2792640.1"/>
    <property type="molecule type" value="Genomic_DNA"/>
</dbReference>
<dbReference type="PROSITE" id="PS51257">
    <property type="entry name" value="PROKAR_LIPOPROTEIN"/>
    <property type="match status" value="1"/>
</dbReference>
<keyword evidence="6" id="KW-1185">Reference proteome</keyword>
<reference evidence="3" key="2">
    <citation type="submission" date="2022-08" db="EMBL/GenBank/DDBJ databases">
        <title>Genome Sequencing of Bacteroides fragilis Group Isolates with Nanopore Technology.</title>
        <authorList>
            <person name="Tisza M.J."/>
            <person name="Smith D."/>
            <person name="Dekker J.P."/>
        </authorList>
    </citation>
    <scope>NUCLEOTIDE SEQUENCE</scope>
    <source>
        <strain evidence="3">BFG-351</strain>
        <strain evidence="4">BFG-527</strain>
    </source>
</reference>
<dbReference type="EMBL" id="CP103141">
    <property type="protein sequence ID" value="UVQ72244.1"/>
    <property type="molecule type" value="Genomic_DNA"/>
</dbReference>
<evidence type="ECO:0000313" key="2">
    <source>
        <dbReference type="EMBL" id="CUP52385.1"/>
    </source>
</evidence>
<protein>
    <submittedName>
        <fullName evidence="3">DUF5003 domain-containing protein</fullName>
    </submittedName>
</protein>
<evidence type="ECO:0000313" key="4">
    <source>
        <dbReference type="EMBL" id="UVQ72244.1"/>
    </source>
</evidence>
<dbReference type="GeneID" id="69589546"/>
<feature type="chain" id="PRO_5044550011" evidence="1">
    <location>
        <begin position="24"/>
        <end position="545"/>
    </location>
</feature>
<accession>A0A174P2E8</accession>
<keyword evidence="1" id="KW-0732">Signal</keyword>
<evidence type="ECO:0000256" key="1">
    <source>
        <dbReference type="SAM" id="SignalP"/>
    </source>
</evidence>
<evidence type="ECO:0000313" key="3">
    <source>
        <dbReference type="EMBL" id="MCS2792640.1"/>
    </source>
</evidence>
<dbReference type="Pfam" id="PF16394">
    <property type="entry name" value="DUF5003"/>
    <property type="match status" value="1"/>
</dbReference>
<name>A0A174P2E8_9BACE</name>
<dbReference type="RefSeq" id="WP_010537357.1">
    <property type="nucleotide sequence ID" value="NZ_CABMFH010000052.1"/>
</dbReference>
<dbReference type="EMBL" id="CZAE01000013">
    <property type="protein sequence ID" value="CUP52385.1"/>
    <property type="molecule type" value="Genomic_DNA"/>
</dbReference>